<dbReference type="EMBL" id="JAUFPX010000020">
    <property type="protein sequence ID" value="MDN3593035.1"/>
    <property type="molecule type" value="Genomic_DNA"/>
</dbReference>
<dbReference type="InterPro" id="IPR020579">
    <property type="entry name" value="Exonuc_VII_lsu_C"/>
</dbReference>
<gene>
    <name evidence="5 10" type="primary">xseA</name>
    <name evidence="10" type="ORF">QWZ12_20765</name>
</gene>
<evidence type="ECO:0000259" key="8">
    <source>
        <dbReference type="Pfam" id="PF02601"/>
    </source>
</evidence>
<dbReference type="HAMAP" id="MF_00378">
    <property type="entry name" value="Exonuc_7_L"/>
    <property type="match status" value="1"/>
</dbReference>
<dbReference type="CDD" id="cd04489">
    <property type="entry name" value="ExoVII_LU_OBF"/>
    <property type="match status" value="1"/>
</dbReference>
<dbReference type="InterPro" id="IPR003753">
    <property type="entry name" value="Exonuc_VII_L"/>
</dbReference>
<evidence type="ECO:0000256" key="1">
    <source>
        <dbReference type="ARBA" id="ARBA00022490"/>
    </source>
</evidence>
<dbReference type="NCBIfam" id="TIGR00237">
    <property type="entry name" value="xseA"/>
    <property type="match status" value="1"/>
</dbReference>
<reference evidence="11" key="1">
    <citation type="journal article" date="2019" name="Int. J. Syst. Evol. Microbiol.">
        <title>The Global Catalogue of Microorganisms (GCM) 10K type strain sequencing project: providing services to taxonomists for standard genome sequencing and annotation.</title>
        <authorList>
            <consortium name="The Broad Institute Genomics Platform"/>
            <consortium name="The Broad Institute Genome Sequencing Center for Infectious Disease"/>
            <person name="Wu L."/>
            <person name="Ma J."/>
        </authorList>
    </citation>
    <scope>NUCLEOTIDE SEQUENCE [LARGE SCALE GENOMIC DNA]</scope>
    <source>
        <strain evidence="11">CECT 7069</strain>
    </source>
</reference>
<dbReference type="InterPro" id="IPR025824">
    <property type="entry name" value="OB-fold_nuc-bd_dom"/>
</dbReference>
<evidence type="ECO:0000256" key="6">
    <source>
        <dbReference type="RuleBase" id="RU004355"/>
    </source>
</evidence>
<dbReference type="PANTHER" id="PTHR30008">
    <property type="entry name" value="EXODEOXYRIBONUCLEASE 7 LARGE SUBUNIT"/>
    <property type="match status" value="1"/>
</dbReference>
<evidence type="ECO:0000313" key="11">
    <source>
        <dbReference type="Proteomes" id="UP001224644"/>
    </source>
</evidence>
<evidence type="ECO:0000313" key="10">
    <source>
        <dbReference type="EMBL" id="MDN3593035.1"/>
    </source>
</evidence>
<protein>
    <recommendedName>
        <fullName evidence="5">Exodeoxyribonuclease 7 large subunit</fullName>
        <ecNumber evidence="5">3.1.11.6</ecNumber>
    </recommendedName>
    <alternativeName>
        <fullName evidence="5">Exodeoxyribonuclease VII large subunit</fullName>
        <shortName evidence="5">Exonuclease VII large subunit</shortName>
    </alternativeName>
</protein>
<keyword evidence="11" id="KW-1185">Reference proteome</keyword>
<keyword evidence="3 5" id="KW-0378">Hydrolase</keyword>
<feature type="compositionally biased region" description="Low complexity" evidence="7">
    <location>
        <begin position="511"/>
        <end position="523"/>
    </location>
</feature>
<dbReference type="Pfam" id="PF02601">
    <property type="entry name" value="Exonuc_VII_L"/>
    <property type="match status" value="1"/>
</dbReference>
<name>A0ABT8BMR1_9HYPH</name>
<feature type="region of interest" description="Disordered" evidence="7">
    <location>
        <begin position="510"/>
        <end position="550"/>
    </location>
</feature>
<keyword evidence="2 5" id="KW-0540">Nuclease</keyword>
<evidence type="ECO:0000256" key="3">
    <source>
        <dbReference type="ARBA" id="ARBA00022801"/>
    </source>
</evidence>
<comment type="catalytic activity">
    <reaction evidence="5 6">
        <text>Exonucleolytic cleavage in either 5'- to 3'- or 3'- to 5'-direction to yield nucleoside 5'-phosphates.</text>
        <dbReference type="EC" id="3.1.11.6"/>
    </reaction>
</comment>
<keyword evidence="4 5" id="KW-0269">Exonuclease</keyword>
<evidence type="ECO:0000256" key="5">
    <source>
        <dbReference type="HAMAP-Rule" id="MF_00378"/>
    </source>
</evidence>
<comment type="function">
    <text evidence="5">Bidirectionally degrades single-stranded DNA into large acid-insoluble oligonucleotides, which are then degraded further into small acid-soluble oligonucleotides.</text>
</comment>
<comment type="similarity">
    <text evidence="5 6">Belongs to the XseA family.</text>
</comment>
<feature type="domain" description="Exonuclease VII large subunit C-terminal" evidence="8">
    <location>
        <begin position="140"/>
        <end position="508"/>
    </location>
</feature>
<organism evidence="10 11">
    <name type="scientific">Methylobacterium adhaesivum</name>
    <dbReference type="NCBI Taxonomy" id="333297"/>
    <lineage>
        <taxon>Bacteria</taxon>
        <taxon>Pseudomonadati</taxon>
        <taxon>Pseudomonadota</taxon>
        <taxon>Alphaproteobacteria</taxon>
        <taxon>Hyphomicrobiales</taxon>
        <taxon>Methylobacteriaceae</taxon>
        <taxon>Methylobacterium</taxon>
    </lineage>
</organism>
<evidence type="ECO:0000256" key="2">
    <source>
        <dbReference type="ARBA" id="ARBA00022722"/>
    </source>
</evidence>
<feature type="compositionally biased region" description="Basic residues" evidence="7">
    <location>
        <begin position="529"/>
        <end position="538"/>
    </location>
</feature>
<sequence length="550" mass="58605">MAVPPPPPAAKAGAPLVSNVAEWSVGDLASALKRTLEDAFGHVRLRGEISGFRGQHGSGHAYFSLKDGTARIDAVVWKGTFARLRQKPQEGLEVVATGRITTFPGKSSYQIVIETLEPAGIGAWMALLEERKRVLAAEGLFAPERKRPIPYLPRVVGVVTSPTGAVIRDILHRLADRFPRPVLVWPVRVQGEGAAEEIAAAIRGFNALPPGGAIPRPDVLLVARGGGSIEDLWAFNEETVVRAAAESTIPLISAVGHETDTTLIDFVSDRRAPTPTGAAEMAVPVRADLLAEVADLGRRQREAVERKLDREGSDLRALVRAMPGVDAFLAGKRQRLDLAEARLGPALAGNARVHRLRVSRLVERFVRHPPTLALANARGRLARLGDRPAAALGHGTRRRAEALANLGRRLVVARDATLARAGAEGARSRVRLEALQGRLDRAGARLTERRRDRLETLGSLLGSLSYRAILARGFALVRDDAGAAIRTAAAATAAERLTLEFADGVLSARVGPADAGPDGEGAAPPAPARPRRTPRKSAVKPVVQGSLFEG</sequence>
<keyword evidence="1 5" id="KW-0963">Cytoplasm</keyword>
<accession>A0ABT8BMR1</accession>
<evidence type="ECO:0000256" key="4">
    <source>
        <dbReference type="ARBA" id="ARBA00022839"/>
    </source>
</evidence>
<comment type="subunit">
    <text evidence="5">Heterooligomer composed of large and small subunits.</text>
</comment>
<proteinExistence type="inferred from homology"/>
<dbReference type="EC" id="3.1.11.6" evidence="5"/>
<comment type="subcellular location">
    <subcellularLocation>
        <location evidence="5 6">Cytoplasm</location>
    </subcellularLocation>
</comment>
<evidence type="ECO:0000259" key="9">
    <source>
        <dbReference type="Pfam" id="PF13742"/>
    </source>
</evidence>
<dbReference type="GO" id="GO:0008855">
    <property type="term" value="F:exodeoxyribonuclease VII activity"/>
    <property type="evidence" value="ECO:0007669"/>
    <property type="project" value="UniProtKB-EC"/>
</dbReference>
<dbReference type="RefSeq" id="WP_238225291.1">
    <property type="nucleotide sequence ID" value="NZ_BPQD01000011.1"/>
</dbReference>
<dbReference type="Proteomes" id="UP001224644">
    <property type="component" value="Unassembled WGS sequence"/>
</dbReference>
<comment type="caution">
    <text evidence="10">The sequence shown here is derived from an EMBL/GenBank/DDBJ whole genome shotgun (WGS) entry which is preliminary data.</text>
</comment>
<dbReference type="Pfam" id="PF13742">
    <property type="entry name" value="tRNA_anti_2"/>
    <property type="match status" value="1"/>
</dbReference>
<evidence type="ECO:0000256" key="7">
    <source>
        <dbReference type="SAM" id="MobiDB-lite"/>
    </source>
</evidence>
<feature type="domain" description="OB-fold nucleic acid binding" evidence="9">
    <location>
        <begin position="23"/>
        <end position="116"/>
    </location>
</feature>
<dbReference type="PANTHER" id="PTHR30008:SF0">
    <property type="entry name" value="EXODEOXYRIBONUCLEASE 7 LARGE SUBUNIT"/>
    <property type="match status" value="1"/>
</dbReference>